<name>A0AAW5QTR5_9HYPH</name>
<organism evidence="2 3">
    <name type="scientific">Microbaculum marinisediminis</name>
    <dbReference type="NCBI Taxonomy" id="2931392"/>
    <lineage>
        <taxon>Bacteria</taxon>
        <taxon>Pseudomonadati</taxon>
        <taxon>Pseudomonadota</taxon>
        <taxon>Alphaproteobacteria</taxon>
        <taxon>Hyphomicrobiales</taxon>
        <taxon>Tepidamorphaceae</taxon>
        <taxon>Microbaculum</taxon>
    </lineage>
</organism>
<proteinExistence type="predicted"/>
<evidence type="ECO:0000313" key="2">
    <source>
        <dbReference type="EMBL" id="MCT8970274.1"/>
    </source>
</evidence>
<dbReference type="EMBL" id="JALIDZ010000001">
    <property type="protein sequence ID" value="MCT8970274.1"/>
    <property type="molecule type" value="Genomic_DNA"/>
</dbReference>
<accession>A0AAW5QTR5</accession>
<keyword evidence="3" id="KW-1185">Reference proteome</keyword>
<comment type="caution">
    <text evidence="2">The sequence shown here is derived from an EMBL/GenBank/DDBJ whole genome shotgun (WGS) entry which is preliminary data.</text>
</comment>
<dbReference type="RefSeq" id="WP_261613847.1">
    <property type="nucleotide sequence ID" value="NZ_JALIDZ010000001.1"/>
</dbReference>
<feature type="signal peptide" evidence="1">
    <location>
        <begin position="1"/>
        <end position="36"/>
    </location>
</feature>
<dbReference type="Proteomes" id="UP001320898">
    <property type="component" value="Unassembled WGS sequence"/>
</dbReference>
<feature type="chain" id="PRO_5043319208" evidence="1">
    <location>
        <begin position="37"/>
        <end position="141"/>
    </location>
</feature>
<dbReference type="Pfam" id="PF09539">
    <property type="entry name" value="DUF2385"/>
    <property type="match status" value="1"/>
</dbReference>
<dbReference type="InterPro" id="IPR012645">
    <property type="entry name" value="CHP02301"/>
</dbReference>
<sequence length="141" mass="15603">MEKRKPAIGKAARAGVIALAAALVPALAPVSGPATAQTLPTAPPYEREMHRLAEILGAVHYLRQLCDADEGQTWRTMMQQLIDAENPSTERRAKLVDSFNRGYRGFEQTYHTCTETAVWVINNYMAEGAEIAQRIATRYGQ</sequence>
<dbReference type="AlphaFoldDB" id="A0AAW5QTR5"/>
<dbReference type="NCBIfam" id="TIGR02301">
    <property type="entry name" value="TIGR02301 family protein"/>
    <property type="match status" value="1"/>
</dbReference>
<protein>
    <submittedName>
        <fullName evidence="2">TIGR02301 family protein</fullName>
    </submittedName>
</protein>
<reference evidence="2 3" key="1">
    <citation type="submission" date="2022-04" db="EMBL/GenBank/DDBJ databases">
        <authorList>
            <person name="Ye Y.-Q."/>
            <person name="Du Z.-J."/>
        </authorList>
    </citation>
    <scope>NUCLEOTIDE SEQUENCE [LARGE SCALE GENOMIC DNA]</scope>
    <source>
        <strain evidence="2 3">A6E488</strain>
    </source>
</reference>
<evidence type="ECO:0000313" key="3">
    <source>
        <dbReference type="Proteomes" id="UP001320898"/>
    </source>
</evidence>
<gene>
    <name evidence="2" type="ORF">MUB46_00225</name>
</gene>
<evidence type="ECO:0000256" key="1">
    <source>
        <dbReference type="SAM" id="SignalP"/>
    </source>
</evidence>
<keyword evidence="1" id="KW-0732">Signal</keyword>